<evidence type="ECO:0000256" key="2">
    <source>
        <dbReference type="SAM" id="Phobius"/>
    </source>
</evidence>
<dbReference type="InterPro" id="IPR040676">
    <property type="entry name" value="DUF5641"/>
</dbReference>
<keyword evidence="2" id="KW-1133">Transmembrane helix</keyword>
<feature type="domain" description="DUF5641" evidence="5">
    <location>
        <begin position="15"/>
        <end position="108"/>
    </location>
</feature>
<protein>
    <submittedName>
        <fullName evidence="8">Phlebovirus_G2 domain-containing protein</fullName>
    </submittedName>
</protein>
<dbReference type="AlphaFoldDB" id="A0A0N4YZ90"/>
<evidence type="ECO:0000313" key="6">
    <source>
        <dbReference type="EMBL" id="VDL87484.1"/>
    </source>
</evidence>
<dbReference type="InterPro" id="IPR009878">
    <property type="entry name" value="Phlebovirus_G2_fusion"/>
</dbReference>
<feature type="compositionally biased region" description="Polar residues" evidence="1">
    <location>
        <begin position="121"/>
        <end position="133"/>
    </location>
</feature>
<reference evidence="8" key="1">
    <citation type="submission" date="2017-02" db="UniProtKB">
        <authorList>
            <consortium name="WormBaseParasite"/>
        </authorList>
    </citation>
    <scope>IDENTIFICATION</scope>
</reference>
<evidence type="ECO:0000256" key="1">
    <source>
        <dbReference type="SAM" id="MobiDB-lite"/>
    </source>
</evidence>
<dbReference type="EMBL" id="UYSL01028361">
    <property type="protein sequence ID" value="VDL87484.1"/>
    <property type="molecule type" value="Genomic_DNA"/>
</dbReference>
<keyword evidence="2" id="KW-0812">Transmembrane</keyword>
<feature type="domain" description="Phlebovirus glycoprotein G1" evidence="3">
    <location>
        <begin position="203"/>
        <end position="337"/>
    </location>
</feature>
<dbReference type="PANTHER" id="PTHR47331:SF5">
    <property type="entry name" value="RIBONUCLEASE H"/>
    <property type="match status" value="1"/>
</dbReference>
<feature type="transmembrane region" description="Helical" evidence="2">
    <location>
        <begin position="292"/>
        <end position="315"/>
    </location>
</feature>
<evidence type="ECO:0000259" key="5">
    <source>
        <dbReference type="Pfam" id="PF18701"/>
    </source>
</evidence>
<feature type="domain" description="Phlebovirus glycoprotein G2 fusion" evidence="4">
    <location>
        <begin position="386"/>
        <end position="506"/>
    </location>
</feature>
<dbReference type="Pfam" id="PF18701">
    <property type="entry name" value="DUF5641"/>
    <property type="match status" value="1"/>
</dbReference>
<dbReference type="GO" id="GO:0016020">
    <property type="term" value="C:membrane"/>
    <property type="evidence" value="ECO:0007669"/>
    <property type="project" value="InterPro"/>
</dbReference>
<keyword evidence="7" id="KW-1185">Reference proteome</keyword>
<dbReference type="InterPro" id="IPR010826">
    <property type="entry name" value="Phlebovirus_G1"/>
</dbReference>
<dbReference type="Pfam" id="PF07245">
    <property type="entry name" value="Phlebovirus_G2"/>
    <property type="match status" value="1"/>
</dbReference>
<accession>A0A0N4YZ90</accession>
<evidence type="ECO:0000313" key="8">
    <source>
        <dbReference type="WBParaSite" id="NBR_0002256201-mRNA-1"/>
    </source>
</evidence>
<name>A0A0N4YZ90_NIPBR</name>
<organism evidence="8">
    <name type="scientific">Nippostrongylus brasiliensis</name>
    <name type="common">Rat hookworm</name>
    <dbReference type="NCBI Taxonomy" id="27835"/>
    <lineage>
        <taxon>Eukaryota</taxon>
        <taxon>Metazoa</taxon>
        <taxon>Ecdysozoa</taxon>
        <taxon>Nematoda</taxon>
        <taxon>Chromadorea</taxon>
        <taxon>Rhabditida</taxon>
        <taxon>Rhabditina</taxon>
        <taxon>Rhabditomorpha</taxon>
        <taxon>Strongyloidea</taxon>
        <taxon>Heligmosomidae</taxon>
        <taxon>Nippostrongylus</taxon>
    </lineage>
</organism>
<dbReference type="Proteomes" id="UP000271162">
    <property type="component" value="Unassembled WGS sequence"/>
</dbReference>
<reference evidence="6 7" key="2">
    <citation type="submission" date="2018-11" db="EMBL/GenBank/DDBJ databases">
        <authorList>
            <consortium name="Pathogen Informatics"/>
        </authorList>
    </citation>
    <scope>NUCLEOTIDE SEQUENCE [LARGE SCALE GENOMIC DNA]</scope>
</reference>
<proteinExistence type="predicted"/>
<feature type="region of interest" description="Disordered" evidence="1">
    <location>
        <begin position="109"/>
        <end position="156"/>
    </location>
</feature>
<dbReference type="Gene3D" id="2.60.98.50">
    <property type="match status" value="1"/>
</dbReference>
<evidence type="ECO:0000259" key="3">
    <source>
        <dbReference type="Pfam" id="PF07243"/>
    </source>
</evidence>
<dbReference type="OMA" id="CENIECW"/>
<dbReference type="PANTHER" id="PTHR47331">
    <property type="entry name" value="PHD-TYPE DOMAIN-CONTAINING PROTEIN"/>
    <property type="match status" value="1"/>
</dbReference>
<evidence type="ECO:0000259" key="4">
    <source>
        <dbReference type="Pfam" id="PF07245"/>
    </source>
</evidence>
<evidence type="ECO:0000313" key="7">
    <source>
        <dbReference type="Proteomes" id="UP000271162"/>
    </source>
</evidence>
<dbReference type="Pfam" id="PF07243">
    <property type="entry name" value="Phlebovirus_G1"/>
    <property type="match status" value="1"/>
</dbReference>
<gene>
    <name evidence="6" type="ORF">NBR_LOCUS22563</name>
</gene>
<sequence length="507" mass="57168">MQTRLQVVDALASSSEATEKFWKVWQEQYLTSLREKQRTLLTNRRQGRLVPKVGDVVLVSDPVLPRNSWKMARVTAANQGSDGSIREIELKTPTQRKIRRPVNLVVPLEISSDDDRPIQGEPNSRTDSNSATEGTHDAVRPQTTSKYNLRPRPPKNYAERTITTMSTRAQKGLPGKWFLFHIMILSLVASVFGQPTPQIQLTCAANGVSVHTSTNQSFELCTDAVCRTYDQPSNPLLVKLPPETTLHDYAVTLKWHENDKLAVMETTCPKLDFCEQVDCTICSTTLLNPECWPVGAILTMALLLYAVVAFLYVLLYVPMTIGKPIRLLLRALMALLIVSFKIIRQCWMCFTCPTNRRRRTASERIAAALAIWALIMTQKHYTTDACQHVDLIQNPTTTCIRSENSESCSTTLSGLLKLNSFQREACLRLTNNSTLIAHIKLRWKGMYLRCERETYFFTRAVDLRTIDSKRCPDMGSCVNGKCEDINSSSLIPELEMGNNFPGRTGCL</sequence>
<dbReference type="WBParaSite" id="NBR_0002256201-mRNA-1">
    <property type="protein sequence ID" value="NBR_0002256201-mRNA-1"/>
    <property type="gene ID" value="NBR_0002256201"/>
</dbReference>
<dbReference type="STRING" id="27835.A0A0N4YZ90"/>
<keyword evidence="2" id="KW-0472">Membrane</keyword>